<dbReference type="CDD" id="cd03801">
    <property type="entry name" value="GT4_PimA-like"/>
    <property type="match status" value="1"/>
</dbReference>
<sequence length="354" mass="40179">MPTRHHVEIALDEMEGMKELGYPCNKFFYAAKEGVDSKTGRMRVIFQNAFNLIKLARLFKPDVIYFNSRLEALAGIRDFITISLLKTLYRHPVRFVIKSHGSDIEVFESKNPLMSKIVLPFLKKQVSAWFFLSTEEQNTIINAGYLSADKVFVTKNIVRNTQFTPEANFKSLLKIPDDHKILLFVGRIIKQKGVYEVINAFQKIKEMHRTTLIIVGDGPELESIKQLTITLSLSKFVVFTGFIPEQDVIPFYASSDVLVFPTYFPEGFPMALFNAVAAGMCVVTTPTRAAVDYLVEPENCLWVEPENSIQLANKVNNLLQSQTMMDEMTGNNKIKGNLFSKQQVCAELAVTLQR</sequence>
<dbReference type="PANTHER" id="PTHR45947:SF3">
    <property type="entry name" value="SULFOQUINOVOSYL TRANSFERASE SQD2"/>
    <property type="match status" value="1"/>
</dbReference>
<dbReference type="RefSeq" id="WP_273628920.1">
    <property type="nucleotide sequence ID" value="NZ_CP117167.1"/>
</dbReference>
<dbReference type="PANTHER" id="PTHR45947">
    <property type="entry name" value="SULFOQUINOVOSYL TRANSFERASE SQD2"/>
    <property type="match status" value="1"/>
</dbReference>
<keyword evidence="3" id="KW-1185">Reference proteome</keyword>
<organism evidence="2 3">
    <name type="scientific">Mucilaginibacter jinjuensis</name>
    <dbReference type="NCBI Taxonomy" id="1176721"/>
    <lineage>
        <taxon>Bacteria</taxon>
        <taxon>Pseudomonadati</taxon>
        <taxon>Bacteroidota</taxon>
        <taxon>Sphingobacteriia</taxon>
        <taxon>Sphingobacteriales</taxon>
        <taxon>Sphingobacteriaceae</taxon>
        <taxon>Mucilaginibacter</taxon>
    </lineage>
</organism>
<dbReference type="Gene3D" id="3.40.50.2000">
    <property type="entry name" value="Glycogen Phosphorylase B"/>
    <property type="match status" value="2"/>
</dbReference>
<evidence type="ECO:0000313" key="3">
    <source>
        <dbReference type="Proteomes" id="UP001216139"/>
    </source>
</evidence>
<dbReference type="EMBL" id="CP117167">
    <property type="protein sequence ID" value="WCT10727.1"/>
    <property type="molecule type" value="Genomic_DNA"/>
</dbReference>
<reference evidence="2 3" key="1">
    <citation type="submission" date="2023-02" db="EMBL/GenBank/DDBJ databases">
        <title>Genome sequence of Mucilaginibacter jinjuensis strain KACC 16571.</title>
        <authorList>
            <person name="Kim S."/>
            <person name="Heo J."/>
            <person name="Kwon S.-W."/>
        </authorList>
    </citation>
    <scope>NUCLEOTIDE SEQUENCE [LARGE SCALE GENOMIC DNA]</scope>
    <source>
        <strain evidence="2 3">KACC 16571</strain>
    </source>
</reference>
<gene>
    <name evidence="2" type="ORF">PQO05_18480</name>
</gene>
<name>A0ABY7T2U6_9SPHI</name>
<evidence type="ECO:0000313" key="2">
    <source>
        <dbReference type="EMBL" id="WCT10727.1"/>
    </source>
</evidence>
<protein>
    <submittedName>
        <fullName evidence="2">Glycosyltransferase family 4 protein</fullName>
    </submittedName>
</protein>
<proteinExistence type="predicted"/>
<dbReference type="InterPro" id="IPR050194">
    <property type="entry name" value="Glycosyltransferase_grp1"/>
</dbReference>
<dbReference type="InterPro" id="IPR001296">
    <property type="entry name" value="Glyco_trans_1"/>
</dbReference>
<feature type="domain" description="Glycosyl transferase family 1" evidence="1">
    <location>
        <begin position="173"/>
        <end position="332"/>
    </location>
</feature>
<dbReference type="Proteomes" id="UP001216139">
    <property type="component" value="Chromosome"/>
</dbReference>
<evidence type="ECO:0000259" key="1">
    <source>
        <dbReference type="Pfam" id="PF00534"/>
    </source>
</evidence>
<dbReference type="SUPFAM" id="SSF53756">
    <property type="entry name" value="UDP-Glycosyltransferase/glycogen phosphorylase"/>
    <property type="match status" value="1"/>
</dbReference>
<accession>A0ABY7T2U6</accession>
<dbReference type="Pfam" id="PF00534">
    <property type="entry name" value="Glycos_transf_1"/>
    <property type="match status" value="1"/>
</dbReference>